<comment type="caution">
    <text evidence="2">The sequence shown here is derived from an EMBL/GenBank/DDBJ whole genome shotgun (WGS) entry which is preliminary data.</text>
</comment>
<accession>A0ABP1PHI4</accession>
<gene>
    <name evidence="2" type="ORF">ODALV1_LOCUS70</name>
</gene>
<feature type="compositionally biased region" description="Low complexity" evidence="1">
    <location>
        <begin position="130"/>
        <end position="151"/>
    </location>
</feature>
<dbReference type="EMBL" id="CAXLJM020000001">
    <property type="protein sequence ID" value="CAL8068018.1"/>
    <property type="molecule type" value="Genomic_DNA"/>
</dbReference>
<feature type="compositionally biased region" description="Basic and acidic residues" evidence="1">
    <location>
        <begin position="201"/>
        <end position="216"/>
    </location>
</feature>
<evidence type="ECO:0000256" key="1">
    <source>
        <dbReference type="SAM" id="MobiDB-lite"/>
    </source>
</evidence>
<protein>
    <submittedName>
        <fullName evidence="2">Uncharacterized protein</fullName>
    </submittedName>
</protein>
<organism evidence="2 3">
    <name type="scientific">Orchesella dallaii</name>
    <dbReference type="NCBI Taxonomy" id="48710"/>
    <lineage>
        <taxon>Eukaryota</taxon>
        <taxon>Metazoa</taxon>
        <taxon>Ecdysozoa</taxon>
        <taxon>Arthropoda</taxon>
        <taxon>Hexapoda</taxon>
        <taxon>Collembola</taxon>
        <taxon>Entomobryomorpha</taxon>
        <taxon>Entomobryoidea</taxon>
        <taxon>Orchesellidae</taxon>
        <taxon>Orchesellinae</taxon>
        <taxon>Orchesella</taxon>
    </lineage>
</organism>
<feature type="region of interest" description="Disordered" evidence="1">
    <location>
        <begin position="112"/>
        <end position="151"/>
    </location>
</feature>
<reference evidence="2 3" key="1">
    <citation type="submission" date="2024-08" db="EMBL/GenBank/DDBJ databases">
        <authorList>
            <person name="Cucini C."/>
            <person name="Frati F."/>
        </authorList>
    </citation>
    <scope>NUCLEOTIDE SEQUENCE [LARGE SCALE GENOMIC DNA]</scope>
</reference>
<keyword evidence="3" id="KW-1185">Reference proteome</keyword>
<feature type="region of interest" description="Disordered" evidence="1">
    <location>
        <begin position="169"/>
        <end position="229"/>
    </location>
</feature>
<feature type="compositionally biased region" description="Pro residues" evidence="1">
    <location>
        <begin position="120"/>
        <end position="129"/>
    </location>
</feature>
<feature type="compositionally biased region" description="Polar residues" evidence="1">
    <location>
        <begin position="176"/>
        <end position="200"/>
    </location>
</feature>
<proteinExistence type="predicted"/>
<feature type="compositionally biased region" description="Polar residues" evidence="1">
    <location>
        <begin position="219"/>
        <end position="229"/>
    </location>
</feature>
<dbReference type="Proteomes" id="UP001642540">
    <property type="component" value="Unassembled WGS sequence"/>
</dbReference>
<evidence type="ECO:0000313" key="2">
    <source>
        <dbReference type="EMBL" id="CAL8068018.1"/>
    </source>
</evidence>
<evidence type="ECO:0000313" key="3">
    <source>
        <dbReference type="Proteomes" id="UP001642540"/>
    </source>
</evidence>
<sequence length="337" mass="37127">MKKSLALHYRFILLVSGIFCVFLFLLFGTTNALPQPESESAPTAEFLAGTIVTPTAFSPSNSNATITTTENVNGRTLQNHFENETVALESNTTTTTTSLPIVNITGPVPFLSEAISSPSPSSPSSPSPSPSSETPKPTKLPTTSIPPTINSTIPAKAALTGEQSLKQIIGNGDTLPKNNQYPKENGRSLSFPQNHSSNRLSIKENKEKNSNDKSEQSKLPNLTVKSTPSPISVQDKRIQMIWGGTCTYAIWNVCNRIKSWGGDYLVPDKNDPEKMIKKYYRIDCVEKPETTFCLRNGWTVARCHMLCMSQCNVDFKINFDKVVSYDGECRWPILGRK</sequence>
<name>A0ABP1PHI4_9HEXA</name>